<proteinExistence type="predicted"/>
<evidence type="ECO:0000313" key="1">
    <source>
        <dbReference type="EMBL" id="XCA33719.1"/>
    </source>
</evidence>
<reference evidence="1" key="1">
    <citation type="submission" date="2024-06" db="EMBL/GenBank/DDBJ databases">
        <title>Genome assembly of the Polyergus mexicanus.</title>
        <authorList>
            <person name="Cash E."/>
            <person name="Tustsui N.D."/>
            <person name="Ward P."/>
            <person name="Nguyen O."/>
            <person name="Sahasrabudhe R."/>
            <person name="Fairbairn C.W."/>
            <person name="Seligmann W.E."/>
            <person name="Sacco S."/>
            <person name="Beraut E."/>
            <person name="Miller C."/>
            <person name="Toffelmier E."/>
            <person name="Shaffer H.B."/>
        </authorList>
    </citation>
    <scope>NUCLEOTIDE SEQUENCE</scope>
    <source>
        <strain evidence="1">NDT 795.1</strain>
    </source>
</reference>
<gene>
    <name evidence="1" type="ORF">ABS808_02745</name>
</gene>
<name>A0AAU7YKK3_9RICK</name>
<protein>
    <submittedName>
        <fullName evidence="1">Uncharacterized protein</fullName>
    </submittedName>
</protein>
<accession>A0AAU7YKK3</accession>
<organism evidence="1">
    <name type="scientific">Wolbachia endosymbiont of Polyergus mexicanus</name>
    <dbReference type="NCBI Taxonomy" id="3171167"/>
    <lineage>
        <taxon>Bacteria</taxon>
        <taxon>Pseudomonadati</taxon>
        <taxon>Pseudomonadota</taxon>
        <taxon>Alphaproteobacteria</taxon>
        <taxon>Rickettsiales</taxon>
        <taxon>Anaplasmataceae</taxon>
        <taxon>Wolbachieae</taxon>
        <taxon>Wolbachia</taxon>
    </lineage>
</organism>
<dbReference type="EMBL" id="CP158586">
    <property type="protein sequence ID" value="XCA33719.1"/>
    <property type="molecule type" value="Genomic_DNA"/>
</dbReference>
<dbReference type="AlphaFoldDB" id="A0AAU7YKK3"/>
<sequence length="68" mass="7957">MATLIDEFGSFNKEGKFQYCDYHTKAEYGVYDSSEINLKEMYIWTDANSEFCFAEDDNITLHTIPELL</sequence>